<dbReference type="AlphaFoldDB" id="A0A368G0Q0"/>
<proteinExistence type="predicted"/>
<protein>
    <submittedName>
        <fullName evidence="1">Uncharacterized protein</fullName>
    </submittedName>
</protein>
<name>A0A368G0Q0_ANCCA</name>
<comment type="caution">
    <text evidence="1">The sequence shown here is derived from an EMBL/GenBank/DDBJ whole genome shotgun (WGS) entry which is preliminary data.</text>
</comment>
<organism evidence="1 2">
    <name type="scientific">Ancylostoma caninum</name>
    <name type="common">Dog hookworm</name>
    <dbReference type="NCBI Taxonomy" id="29170"/>
    <lineage>
        <taxon>Eukaryota</taxon>
        <taxon>Metazoa</taxon>
        <taxon>Ecdysozoa</taxon>
        <taxon>Nematoda</taxon>
        <taxon>Chromadorea</taxon>
        <taxon>Rhabditida</taxon>
        <taxon>Rhabditina</taxon>
        <taxon>Rhabditomorpha</taxon>
        <taxon>Strongyloidea</taxon>
        <taxon>Ancylostomatidae</taxon>
        <taxon>Ancylostomatinae</taxon>
        <taxon>Ancylostoma</taxon>
    </lineage>
</organism>
<reference evidence="1 2" key="1">
    <citation type="submission" date="2014-10" db="EMBL/GenBank/DDBJ databases">
        <title>Draft genome of the hookworm Ancylostoma caninum.</title>
        <authorList>
            <person name="Mitreva M."/>
        </authorList>
    </citation>
    <scope>NUCLEOTIDE SEQUENCE [LARGE SCALE GENOMIC DNA]</scope>
    <source>
        <strain evidence="1 2">Baltimore</strain>
    </source>
</reference>
<gene>
    <name evidence="1" type="ORF">ANCCAN_16178</name>
</gene>
<dbReference type="Proteomes" id="UP000252519">
    <property type="component" value="Unassembled WGS sequence"/>
</dbReference>
<keyword evidence="2" id="KW-1185">Reference proteome</keyword>
<dbReference type="EMBL" id="JOJR01000433">
    <property type="protein sequence ID" value="RCN37932.1"/>
    <property type="molecule type" value="Genomic_DNA"/>
</dbReference>
<evidence type="ECO:0000313" key="1">
    <source>
        <dbReference type="EMBL" id="RCN37932.1"/>
    </source>
</evidence>
<evidence type="ECO:0000313" key="2">
    <source>
        <dbReference type="Proteomes" id="UP000252519"/>
    </source>
</evidence>
<accession>A0A368G0Q0</accession>
<sequence length="70" mass="8136">MNLQKVNDVIDVVLKFSEKLCLDDELAPVKKYIEARQAIAKFLVTLASDPKKYIDTKKQCFKKEFPLDLF</sequence>